<organism evidence="1">
    <name type="scientific">marine sediment metagenome</name>
    <dbReference type="NCBI Taxonomy" id="412755"/>
    <lineage>
        <taxon>unclassified sequences</taxon>
        <taxon>metagenomes</taxon>
        <taxon>ecological metagenomes</taxon>
    </lineage>
</organism>
<dbReference type="EMBL" id="LAZR01004269">
    <property type="protein sequence ID" value="KKN10178.1"/>
    <property type="molecule type" value="Genomic_DNA"/>
</dbReference>
<proteinExistence type="predicted"/>
<reference evidence="1" key="1">
    <citation type="journal article" date="2015" name="Nature">
        <title>Complex archaea that bridge the gap between prokaryotes and eukaryotes.</title>
        <authorList>
            <person name="Spang A."/>
            <person name="Saw J.H."/>
            <person name="Jorgensen S.L."/>
            <person name="Zaremba-Niedzwiedzka K."/>
            <person name="Martijn J."/>
            <person name="Lind A.E."/>
            <person name="van Eijk R."/>
            <person name="Schleper C."/>
            <person name="Guy L."/>
            <person name="Ettema T.J."/>
        </authorList>
    </citation>
    <scope>NUCLEOTIDE SEQUENCE</scope>
</reference>
<evidence type="ECO:0000313" key="1">
    <source>
        <dbReference type="EMBL" id="KKN10178.1"/>
    </source>
</evidence>
<protein>
    <submittedName>
        <fullName evidence="1">Uncharacterized protein</fullName>
    </submittedName>
</protein>
<accession>A0A0F9QYD9</accession>
<comment type="caution">
    <text evidence="1">The sequence shown here is derived from an EMBL/GenBank/DDBJ whole genome shotgun (WGS) entry which is preliminary data.</text>
</comment>
<sequence>MHINVAKKLFENVAGTSFAGIDSLTEVPLTGGKANPQKGRVTKRTTGSTVMVFAQEERTAYSAQVKRRMEKEGLDPASWEGGPLPYGEWVDNTVFIVHTKKGDTEPTHYLRVHFVHAGKSEYLLDGKPVDKLDIIGLPKPKPGKQGGQSDKVIPRNYKLDSITAIRIDGTEYKF</sequence>
<dbReference type="AlphaFoldDB" id="A0A0F9QYD9"/>
<gene>
    <name evidence="1" type="ORF">LCGC14_1039260</name>
</gene>
<name>A0A0F9QYD9_9ZZZZ</name>